<organism evidence="1 2">
    <name type="scientific">Endocarpon pusillum</name>
    <dbReference type="NCBI Taxonomy" id="364733"/>
    <lineage>
        <taxon>Eukaryota</taxon>
        <taxon>Fungi</taxon>
        <taxon>Dikarya</taxon>
        <taxon>Ascomycota</taxon>
        <taxon>Pezizomycotina</taxon>
        <taxon>Eurotiomycetes</taxon>
        <taxon>Chaetothyriomycetidae</taxon>
        <taxon>Verrucariales</taxon>
        <taxon>Verrucariaceae</taxon>
        <taxon>Endocarpon</taxon>
    </lineage>
</organism>
<comment type="caution">
    <text evidence="1">The sequence shown here is derived from an EMBL/GenBank/DDBJ whole genome shotgun (WGS) entry which is preliminary data.</text>
</comment>
<accession>A0A8H7AR20</accession>
<sequence>MTDKANEIAKMCGIYHSTASVLTIVAANAPKVDHGFLEPRVGALDLVLMSIPYSCPDGVLGKVDIYWVYPYSPQAEPVNSRAWTLQEGMLSHRILSFTSRQLRWKCNTTEYLDGGFDQVSDGMPSIPNNADRFFHSQWENILNIYCNRDISDESDVLSAFGGIAEQISKNCGLHYIAGLWVEFLEAGLCWKRVSYKNRRVPQKYLAPSWSWASMGNTSCREDLADDMLSDFYHDLRFSDSFRPKDNLVASCIKLLDVRVLPACGISPFGSVQDGTLNLSGPMRQATPLSLMPSPLQSGDHSHEGHCGDPPATISAFADSVVDCNKVDGKIWMLYVQRGHDSRWAQGLLLTPLSKDGEVFFRRVGYFSISCYIIDHHKPVSVLQDTEMQTVTII</sequence>
<reference evidence="1" key="1">
    <citation type="submission" date="2020-02" db="EMBL/GenBank/DDBJ databases">
        <authorList>
            <person name="Palmer J.M."/>
        </authorList>
    </citation>
    <scope>NUCLEOTIDE SEQUENCE</scope>
    <source>
        <strain evidence="1">EPUS1.4</strain>
        <tissue evidence="1">Thallus</tissue>
    </source>
</reference>
<dbReference type="PANTHER" id="PTHR33112">
    <property type="entry name" value="DOMAIN PROTEIN, PUTATIVE-RELATED"/>
    <property type="match status" value="1"/>
</dbReference>
<name>A0A8H7AR20_9EURO</name>
<evidence type="ECO:0008006" key="3">
    <source>
        <dbReference type="Google" id="ProtNLM"/>
    </source>
</evidence>
<dbReference type="AlphaFoldDB" id="A0A8H7AR20"/>
<dbReference type="Proteomes" id="UP000606974">
    <property type="component" value="Unassembled WGS sequence"/>
</dbReference>
<evidence type="ECO:0000313" key="2">
    <source>
        <dbReference type="Proteomes" id="UP000606974"/>
    </source>
</evidence>
<keyword evidence="2" id="KW-1185">Reference proteome</keyword>
<dbReference type="PANTHER" id="PTHR33112:SF16">
    <property type="entry name" value="HETEROKARYON INCOMPATIBILITY DOMAIN-CONTAINING PROTEIN"/>
    <property type="match status" value="1"/>
</dbReference>
<dbReference type="EMBL" id="JAACFV010000018">
    <property type="protein sequence ID" value="KAF7511621.1"/>
    <property type="molecule type" value="Genomic_DNA"/>
</dbReference>
<gene>
    <name evidence="1" type="ORF">GJ744_003784</name>
</gene>
<dbReference type="OrthoDB" id="5125733at2759"/>
<evidence type="ECO:0000313" key="1">
    <source>
        <dbReference type="EMBL" id="KAF7511621.1"/>
    </source>
</evidence>
<proteinExistence type="predicted"/>
<protein>
    <recommendedName>
        <fullName evidence="3">Heterokaryon incompatibility domain-containing protein</fullName>
    </recommendedName>
</protein>